<reference evidence="1" key="1">
    <citation type="journal article" date="2013" name="Environ. Microbiol.">
        <title>Seasonally variable intestinal metagenomes of the red palm weevil (Rhynchophorus ferrugineus).</title>
        <authorList>
            <person name="Jia S."/>
            <person name="Zhang X."/>
            <person name="Zhang G."/>
            <person name="Yin A."/>
            <person name="Zhang S."/>
            <person name="Li F."/>
            <person name="Wang L."/>
            <person name="Zhao D."/>
            <person name="Yun Q."/>
            <person name="Tala"/>
            <person name="Wang J."/>
            <person name="Sun G."/>
            <person name="Baabdullah M."/>
            <person name="Yu X."/>
            <person name="Hu S."/>
            <person name="Al-Mssallem I.S."/>
            <person name="Yu J."/>
        </authorList>
    </citation>
    <scope>NUCLEOTIDE SEQUENCE</scope>
</reference>
<proteinExistence type="predicted"/>
<protein>
    <submittedName>
        <fullName evidence="1">PIG-L</fullName>
    </submittedName>
</protein>
<dbReference type="GO" id="GO:0016811">
    <property type="term" value="F:hydrolase activity, acting on carbon-nitrogen (but not peptide) bonds, in linear amides"/>
    <property type="evidence" value="ECO:0007669"/>
    <property type="project" value="TreeGrafter"/>
</dbReference>
<dbReference type="InterPro" id="IPR024078">
    <property type="entry name" value="LmbE-like_dom_sf"/>
</dbReference>
<dbReference type="Pfam" id="PF02585">
    <property type="entry name" value="PIG-L"/>
    <property type="match status" value="1"/>
</dbReference>
<name>A0A060CA01_9EURY</name>
<dbReference type="PANTHER" id="PTHR12993:SF11">
    <property type="entry name" value="N-ACETYLGLUCOSAMINYL-PHOSPHATIDYLINOSITOL DE-N-ACETYLASE"/>
    <property type="match status" value="1"/>
</dbReference>
<dbReference type="EMBL" id="KF122260">
    <property type="protein sequence ID" value="AIA89556.1"/>
    <property type="molecule type" value="Genomic_DNA"/>
</dbReference>
<dbReference type="AlphaFoldDB" id="A0A060CA01"/>
<dbReference type="InterPro" id="IPR003737">
    <property type="entry name" value="GlcNAc_PI_deacetylase-related"/>
</dbReference>
<dbReference type="SUPFAM" id="SSF102588">
    <property type="entry name" value="LmbE-like"/>
    <property type="match status" value="1"/>
</dbReference>
<dbReference type="Gene3D" id="3.40.50.10320">
    <property type="entry name" value="LmbE-like"/>
    <property type="match status" value="1"/>
</dbReference>
<organism evidence="1">
    <name type="scientific">uncultured Halomicrobium sp</name>
    <dbReference type="NCBI Taxonomy" id="1045331"/>
    <lineage>
        <taxon>Archaea</taxon>
        <taxon>Methanobacteriati</taxon>
        <taxon>Methanobacteriota</taxon>
        <taxon>Stenosarchaea group</taxon>
        <taxon>Halobacteria</taxon>
        <taxon>Halobacteriales</taxon>
        <taxon>Haloarculaceae</taxon>
        <taxon>Halomicrobium</taxon>
        <taxon>environmental samples</taxon>
    </lineage>
</organism>
<sequence>MNNQTVMVIAAHPDDEVLGLGGTIAKLADRGANIHLLILTDGSTSQYRNDPDLAEILHEKK</sequence>
<dbReference type="PANTHER" id="PTHR12993">
    <property type="entry name" value="N-ACETYLGLUCOSAMINYL-PHOSPHATIDYLINOSITOL DE-N-ACETYLASE-RELATED"/>
    <property type="match status" value="1"/>
</dbReference>
<evidence type="ECO:0000313" key="1">
    <source>
        <dbReference type="EMBL" id="AIA89556.1"/>
    </source>
</evidence>
<accession>A0A060CA01</accession>